<evidence type="ECO:0000256" key="2">
    <source>
        <dbReference type="ARBA" id="ARBA00011900"/>
    </source>
</evidence>
<evidence type="ECO:0000256" key="4">
    <source>
        <dbReference type="ARBA" id="ARBA00022679"/>
    </source>
</evidence>
<dbReference type="Proteomes" id="UP000006746">
    <property type="component" value="Unassembled WGS sequence"/>
</dbReference>
<dbReference type="Pfam" id="PF02384">
    <property type="entry name" value="N6_Mtase"/>
    <property type="match status" value="1"/>
</dbReference>
<evidence type="ECO:0000256" key="6">
    <source>
        <dbReference type="SAM" id="MobiDB-lite"/>
    </source>
</evidence>
<feature type="region of interest" description="Disordered" evidence="6">
    <location>
        <begin position="1082"/>
        <end position="1124"/>
    </location>
</feature>
<dbReference type="STRING" id="1207063.P24_04340"/>
<dbReference type="PRINTS" id="PR00507">
    <property type="entry name" value="N12N6MTFRASE"/>
</dbReference>
<dbReference type="RefSeq" id="WP_008943484.1">
    <property type="nucleotide sequence ID" value="NZ_AMRL01000003.1"/>
</dbReference>
<dbReference type="InterPro" id="IPR029063">
    <property type="entry name" value="SAM-dependent_MTases_sf"/>
</dbReference>
<dbReference type="InterPro" id="IPR050953">
    <property type="entry name" value="N4_N6_ade-DNA_methylase"/>
</dbReference>
<dbReference type="EMBL" id="AMRL01000003">
    <property type="protein sequence ID" value="EKE78227.1"/>
    <property type="molecule type" value="Genomic_DNA"/>
</dbReference>
<evidence type="ECO:0000256" key="1">
    <source>
        <dbReference type="ARBA" id="ARBA00006594"/>
    </source>
</evidence>
<evidence type="ECO:0000313" key="10">
    <source>
        <dbReference type="Proteomes" id="UP000006746"/>
    </source>
</evidence>
<dbReference type="SUPFAM" id="SSF53335">
    <property type="entry name" value="S-adenosyl-L-methionine-dependent methyltransferases"/>
    <property type="match status" value="1"/>
</dbReference>
<dbReference type="Gene3D" id="3.40.50.150">
    <property type="entry name" value="Vaccinia Virus protein VP39"/>
    <property type="match status" value="1"/>
</dbReference>
<keyword evidence="4 9" id="KW-0808">Transferase</keyword>
<sequence length="1124" mass="124100">MLAAARAFADKLRAVYGLSDSSSPEDQLKAPVSSFLADVGAALNIKQAIQAKTEAHLAEHKVRPDIAVYAGKLIAGYIELKAPGEGADPARLKGAHNKAQWEKLKNLPNLIYTDGREWALYRSGERTGGIVRFDGDPGEDGGKAISEEDVRRLEPLLRGFLTWNPTVPHQPGALAAYLAPLARFLRSEVEAALEIEGSAVNGLANEWRQFFFPDADNARFADAYAQTVTYAMLLARLSGASKLDPAEAAKTLDKNNGLLARTLELLGHKEAREELAVGFEMLQRSLEALEPAEFLKAKPDLWLYFYEDFLAAYDPKLRKDYGVYYTPIEVVELQVRLASELLEKRFGKKLGFADDGVVFLDPAVGTGTYPVAAVKHGLEKVLERSGPGAVPARARQMAENMHGFEVLVGPYAVAHLRLTQALEGAMNDAKATAGEPLEKLAKRLNIYLADTLESPNHAPPGGLDLTHKALTQEHEAARKVKQGGDILVCLGNPPYDRQTIEEDDTTTKRKGGWVRFGDQVEGAAKQEQQGERAILKDFTEPATRAGAGVHLKNLYNDYVYFWRWALWRLFEQQTCGGIVTFITASSYLAGPGFVGVREVMRRTFDELWIIDLGGDNLGTRKTPNVFNIQTPVAIAIGVRTARPSPDTPAKVHYAKIVGATREEKLTHLQAVTDFGDIDWHDCSDDWHKPFLPIGQGDYSAWAQIEGLFPLILNGAQFKRHWPIGETAGVLSVRWHRLANSKPEERKTLFRETDGWKITKTVHEDLPGQHQPPIISLTATSATPNVVPCSYRSFDRHVMLYDFRLGDRLRPSLWRMHGPKQIYLTTLLSTSLGAGQGLVACSDLPDLHHFRGSFGGKDVIPLYRDAAATQPNVTGGLLELLSGSYGFAVTAEALAAYVYALLGGQSYTKRFWNELETPGPRVPLTKDGALFQRAVSLGQRMIWLHTYAERFRGEGRGDELPAGSAKSLKGVSDDPARYPEDFAYDETEREIRVSDGRFGPVAKDVWEFEVSGLKVVQSWLGYRMKKRAGKKSSPLDDIRPERWTARMSEELLELLWVLEATLAMEPDLSATLDAVVAGSCFKADDLPSPTEAERAAPKSARATAAQHDLFGGQDDEVDSTEEDEE</sequence>
<reference evidence="9 10" key="1">
    <citation type="journal article" date="2012" name="J. Bacteriol.">
        <title>Genome Sequence of Oceanibaculum indicum Type Strain P24.</title>
        <authorList>
            <person name="Lai Q."/>
            <person name="Shao Z."/>
        </authorList>
    </citation>
    <scope>NUCLEOTIDE SEQUENCE [LARGE SCALE GENOMIC DNA]</scope>
    <source>
        <strain evidence="9 10">P24</strain>
    </source>
</reference>
<evidence type="ECO:0000259" key="7">
    <source>
        <dbReference type="Pfam" id="PF02384"/>
    </source>
</evidence>
<dbReference type="REBASE" id="57403">
    <property type="entry name" value="OinP24ORF4340P"/>
</dbReference>
<comment type="caution">
    <text evidence="9">The sequence shown here is derived from an EMBL/GenBank/DDBJ whole genome shotgun (WGS) entry which is preliminary data.</text>
</comment>
<dbReference type="InterPro" id="IPR041635">
    <property type="entry name" value="Type_ISP_LLaBIII_C"/>
</dbReference>
<dbReference type="GO" id="GO:0008170">
    <property type="term" value="F:N-methyltransferase activity"/>
    <property type="evidence" value="ECO:0007669"/>
    <property type="project" value="InterPro"/>
</dbReference>
<gene>
    <name evidence="9" type="ORF">P24_04340</name>
</gene>
<evidence type="ECO:0000256" key="3">
    <source>
        <dbReference type="ARBA" id="ARBA00022603"/>
    </source>
</evidence>
<feature type="domain" description="Type ISP restriction-modification enzyme LLaBIII C-terminal specificity" evidence="8">
    <location>
        <begin position="707"/>
        <end position="1053"/>
    </location>
</feature>
<comment type="similarity">
    <text evidence="1">Belongs to the N(4)/N(6)-methyltransferase family.</text>
</comment>
<keyword evidence="3 9" id="KW-0489">Methyltransferase</keyword>
<dbReference type="InterPro" id="IPR003356">
    <property type="entry name" value="DNA_methylase_A-5"/>
</dbReference>
<feature type="domain" description="DNA methylase adenine-specific" evidence="7">
    <location>
        <begin position="305"/>
        <end position="498"/>
    </location>
</feature>
<organism evidence="9 10">
    <name type="scientific">Oceanibaculum indicum P24</name>
    <dbReference type="NCBI Taxonomy" id="1207063"/>
    <lineage>
        <taxon>Bacteria</taxon>
        <taxon>Pseudomonadati</taxon>
        <taxon>Pseudomonadota</taxon>
        <taxon>Alphaproteobacteria</taxon>
        <taxon>Rhodospirillales</taxon>
        <taxon>Oceanibaculaceae</taxon>
        <taxon>Oceanibaculum</taxon>
    </lineage>
</organism>
<proteinExistence type="inferred from homology"/>
<dbReference type="PATRIC" id="fig|1207063.3.peg.877"/>
<name>K2JUP8_9PROT</name>
<evidence type="ECO:0000259" key="8">
    <source>
        <dbReference type="Pfam" id="PF18135"/>
    </source>
</evidence>
<keyword evidence="10" id="KW-1185">Reference proteome</keyword>
<dbReference type="eggNOG" id="COG0286">
    <property type="taxonomic scope" value="Bacteria"/>
</dbReference>
<evidence type="ECO:0000256" key="5">
    <source>
        <dbReference type="ARBA" id="ARBA00047942"/>
    </source>
</evidence>
<dbReference type="AlphaFoldDB" id="K2JUP8"/>
<dbReference type="PANTHER" id="PTHR33841">
    <property type="entry name" value="DNA METHYLTRANSFERASE YEEA-RELATED"/>
    <property type="match status" value="1"/>
</dbReference>
<feature type="compositionally biased region" description="Acidic residues" evidence="6">
    <location>
        <begin position="1112"/>
        <end position="1124"/>
    </location>
</feature>
<dbReference type="PANTHER" id="PTHR33841:SF1">
    <property type="entry name" value="DNA METHYLTRANSFERASE A"/>
    <property type="match status" value="1"/>
</dbReference>
<dbReference type="GO" id="GO:0003677">
    <property type="term" value="F:DNA binding"/>
    <property type="evidence" value="ECO:0007669"/>
    <property type="project" value="InterPro"/>
</dbReference>
<accession>K2JUP8</accession>
<dbReference type="GO" id="GO:0009007">
    <property type="term" value="F:site-specific DNA-methyltransferase (adenine-specific) activity"/>
    <property type="evidence" value="ECO:0007669"/>
    <property type="project" value="UniProtKB-EC"/>
</dbReference>
<evidence type="ECO:0000313" key="9">
    <source>
        <dbReference type="EMBL" id="EKE78227.1"/>
    </source>
</evidence>
<dbReference type="Pfam" id="PF18135">
    <property type="entry name" value="Type_ISP_C"/>
    <property type="match status" value="1"/>
</dbReference>
<comment type="catalytic activity">
    <reaction evidence="5">
        <text>a 2'-deoxyadenosine in DNA + S-adenosyl-L-methionine = an N(6)-methyl-2'-deoxyadenosine in DNA + S-adenosyl-L-homocysteine + H(+)</text>
        <dbReference type="Rhea" id="RHEA:15197"/>
        <dbReference type="Rhea" id="RHEA-COMP:12418"/>
        <dbReference type="Rhea" id="RHEA-COMP:12419"/>
        <dbReference type="ChEBI" id="CHEBI:15378"/>
        <dbReference type="ChEBI" id="CHEBI:57856"/>
        <dbReference type="ChEBI" id="CHEBI:59789"/>
        <dbReference type="ChEBI" id="CHEBI:90615"/>
        <dbReference type="ChEBI" id="CHEBI:90616"/>
        <dbReference type="EC" id="2.1.1.72"/>
    </reaction>
</comment>
<protein>
    <recommendedName>
        <fullName evidence="2">site-specific DNA-methyltransferase (adenine-specific)</fullName>
        <ecNumber evidence="2">2.1.1.72</ecNumber>
    </recommendedName>
</protein>
<dbReference type="EC" id="2.1.1.72" evidence="2"/>
<dbReference type="GO" id="GO:0032259">
    <property type="term" value="P:methylation"/>
    <property type="evidence" value="ECO:0007669"/>
    <property type="project" value="UniProtKB-KW"/>
</dbReference>